<evidence type="ECO:0008006" key="3">
    <source>
        <dbReference type="Google" id="ProtNLM"/>
    </source>
</evidence>
<evidence type="ECO:0000313" key="2">
    <source>
        <dbReference type="Proteomes" id="UP000230392"/>
    </source>
</evidence>
<evidence type="ECO:0000313" key="1">
    <source>
        <dbReference type="EMBL" id="PIP16313.1"/>
    </source>
</evidence>
<gene>
    <name evidence="1" type="ORF">COX46_03040</name>
</gene>
<dbReference type="Pfam" id="PF08843">
    <property type="entry name" value="AbiEii"/>
    <property type="match status" value="1"/>
</dbReference>
<dbReference type="InterPro" id="IPR014942">
    <property type="entry name" value="AbiEii"/>
</dbReference>
<name>A0A2G9YC55_9BACT</name>
<reference evidence="1 2" key="1">
    <citation type="submission" date="2017-09" db="EMBL/GenBank/DDBJ databases">
        <title>Depth-based differentiation of microbial function through sediment-hosted aquifers and enrichment of novel symbionts in the deep terrestrial subsurface.</title>
        <authorList>
            <person name="Probst A.J."/>
            <person name="Ladd B."/>
            <person name="Jarett J.K."/>
            <person name="Geller-Mcgrath D.E."/>
            <person name="Sieber C.M."/>
            <person name="Emerson J.B."/>
            <person name="Anantharaman K."/>
            <person name="Thomas B.C."/>
            <person name="Malmstrom R."/>
            <person name="Stieglmeier M."/>
            <person name="Klingl A."/>
            <person name="Woyke T."/>
            <person name="Ryan C.M."/>
            <person name="Banfield J.F."/>
        </authorList>
    </citation>
    <scope>NUCLEOTIDE SEQUENCE [LARGE SCALE GENOMIC DNA]</scope>
    <source>
        <strain evidence="1">CG23_combo_of_CG06-09_8_20_14_all_48_7</strain>
    </source>
</reference>
<dbReference type="EMBL" id="PCRF01000146">
    <property type="protein sequence ID" value="PIP16313.1"/>
    <property type="molecule type" value="Genomic_DNA"/>
</dbReference>
<sequence length="171" mass="19736">MLPLHFDILTREQTEIFNGLRVFKKQAVLAGGTALALQICHRLSFDFDLFFRKDLGRKEVLKLKKSVLLKKVGLETKEQINIITANNILVNLVAYPFGPLFKTEKTFSVPIFSTKDIALDKAYTIGRRATWRDYVDLFFLLRCKYVTLPEIVKLAGKKFGLFFNGRLFLEQ</sequence>
<dbReference type="AlphaFoldDB" id="A0A2G9YC55"/>
<comment type="caution">
    <text evidence="1">The sequence shown here is derived from an EMBL/GenBank/DDBJ whole genome shotgun (WGS) entry which is preliminary data.</text>
</comment>
<protein>
    <recommendedName>
        <fullName evidence="3">Nucleotidyl transferase AbiEii/AbiGii toxin family protein</fullName>
    </recommendedName>
</protein>
<feature type="non-terminal residue" evidence="1">
    <location>
        <position position="171"/>
    </location>
</feature>
<dbReference type="Proteomes" id="UP000230392">
    <property type="component" value="Unassembled WGS sequence"/>
</dbReference>
<accession>A0A2G9YC55</accession>
<proteinExistence type="predicted"/>
<organism evidence="1 2">
    <name type="scientific">bacterium (Candidatus Ratteibacteria) CG23_combo_of_CG06-09_8_20_14_all_48_7</name>
    <dbReference type="NCBI Taxonomy" id="2014292"/>
    <lineage>
        <taxon>Bacteria</taxon>
        <taxon>Candidatus Ratteibacteria</taxon>
    </lineage>
</organism>